<accession>A0A4Z1DDP0</accession>
<dbReference type="EMBL" id="SRRT01000001">
    <property type="protein sequence ID" value="TGN81296.1"/>
    <property type="molecule type" value="Genomic_DNA"/>
</dbReference>
<keyword evidence="2" id="KW-1185">Reference proteome</keyword>
<dbReference type="Proteomes" id="UP000298159">
    <property type="component" value="Unassembled WGS sequence"/>
</dbReference>
<dbReference type="AlphaFoldDB" id="A0A4Z1DDP0"/>
<reference evidence="1 2" key="1">
    <citation type="submission" date="2019-04" db="EMBL/GenBank/DDBJ databases">
        <title>Streptomyces sp. nov. Bv016 isolated from bark of Buahinia variegata.</title>
        <authorList>
            <person name="Kanchanasin P."/>
            <person name="Tanasupawat S."/>
            <person name="Yuki M."/>
            <person name="Kudo T."/>
        </authorList>
    </citation>
    <scope>NUCLEOTIDE SEQUENCE [LARGE SCALE GENOMIC DNA]</scope>
    <source>
        <strain evidence="1 2">Bv016</strain>
    </source>
</reference>
<dbReference type="GeneID" id="95446348"/>
<sequence length="112" mass="12451">MDFTIIKHAVEVDHGIKRLSMHFIKKHAAPGRARLSSELCTQISDEFERIGLTSLPRTLPSSENEFVWVIQRDSVLGEVAAVAAALAHLDKLGMNPLPQVFDNYPQAKDNLS</sequence>
<proteinExistence type="predicted"/>
<comment type="caution">
    <text evidence="1">The sequence shown here is derived from an EMBL/GenBank/DDBJ whole genome shotgun (WGS) entry which is preliminary data.</text>
</comment>
<organism evidence="1 2">
    <name type="scientific">Streptomyces bauhiniae</name>
    <dbReference type="NCBI Taxonomy" id="2340725"/>
    <lineage>
        <taxon>Bacteria</taxon>
        <taxon>Bacillati</taxon>
        <taxon>Actinomycetota</taxon>
        <taxon>Actinomycetes</taxon>
        <taxon>Kitasatosporales</taxon>
        <taxon>Streptomycetaceae</taxon>
        <taxon>Streptomyces</taxon>
    </lineage>
</organism>
<evidence type="ECO:0000313" key="1">
    <source>
        <dbReference type="EMBL" id="TGN81296.1"/>
    </source>
</evidence>
<protein>
    <submittedName>
        <fullName evidence="1">Uncharacterized protein</fullName>
    </submittedName>
</protein>
<dbReference type="RefSeq" id="WP_135783825.1">
    <property type="nucleotide sequence ID" value="NZ_SRRT01000001.1"/>
</dbReference>
<gene>
    <name evidence="1" type="ORF">E5083_01870</name>
</gene>
<name>A0A4Z1DDP0_9ACTN</name>
<evidence type="ECO:0000313" key="2">
    <source>
        <dbReference type="Proteomes" id="UP000298159"/>
    </source>
</evidence>